<feature type="domain" description="Sugar-binding" evidence="6">
    <location>
        <begin position="97"/>
        <end position="345"/>
    </location>
</feature>
<reference evidence="7 8" key="1">
    <citation type="submission" date="2021-01" db="EMBL/GenBank/DDBJ databases">
        <title>011410 draft genome.</title>
        <authorList>
            <person name="Lang L."/>
        </authorList>
    </citation>
    <scope>NUCLEOTIDE SEQUENCE [LARGE SCALE GENOMIC DNA]</scope>
    <source>
        <strain evidence="7 8">KCTC 42845</strain>
    </source>
</reference>
<comment type="similarity">
    <text evidence="1">Belongs to the SorC transcriptional regulatory family.</text>
</comment>
<evidence type="ECO:0000256" key="5">
    <source>
        <dbReference type="SAM" id="MobiDB-lite"/>
    </source>
</evidence>
<gene>
    <name evidence="7" type="ORF">JL111_15325</name>
</gene>
<evidence type="ECO:0000256" key="1">
    <source>
        <dbReference type="ARBA" id="ARBA00010466"/>
    </source>
</evidence>
<keyword evidence="2" id="KW-0805">Transcription regulation</keyword>
<dbReference type="InterPro" id="IPR037171">
    <property type="entry name" value="NagB/RpiA_transferase-like"/>
</dbReference>
<feature type="region of interest" description="Disordered" evidence="5">
    <location>
        <begin position="1"/>
        <end position="34"/>
    </location>
</feature>
<dbReference type="Gene3D" id="1.10.10.10">
    <property type="entry name" value="Winged helix-like DNA-binding domain superfamily/Winged helix DNA-binding domain"/>
    <property type="match status" value="1"/>
</dbReference>
<evidence type="ECO:0000256" key="2">
    <source>
        <dbReference type="ARBA" id="ARBA00023015"/>
    </source>
</evidence>
<dbReference type="InterPro" id="IPR051054">
    <property type="entry name" value="SorC_transcr_regulators"/>
</dbReference>
<organism evidence="7 8">
    <name type="scientific">Paracoccus aerius</name>
    <dbReference type="NCBI Taxonomy" id="1915382"/>
    <lineage>
        <taxon>Bacteria</taxon>
        <taxon>Pseudomonadati</taxon>
        <taxon>Pseudomonadota</taxon>
        <taxon>Alphaproteobacteria</taxon>
        <taxon>Rhodobacterales</taxon>
        <taxon>Paracoccaceae</taxon>
        <taxon>Paracoccus</taxon>
    </lineage>
</organism>
<dbReference type="SUPFAM" id="SSF100950">
    <property type="entry name" value="NagB/RpiA/CoA transferase-like"/>
    <property type="match status" value="1"/>
</dbReference>
<feature type="compositionally biased region" description="Low complexity" evidence="5">
    <location>
        <begin position="1"/>
        <end position="19"/>
    </location>
</feature>
<evidence type="ECO:0000313" key="8">
    <source>
        <dbReference type="Proteomes" id="UP000644749"/>
    </source>
</evidence>
<dbReference type="Proteomes" id="UP000644749">
    <property type="component" value="Unassembled WGS sequence"/>
</dbReference>
<accession>A0ABS1S7Z4</accession>
<evidence type="ECO:0000313" key="7">
    <source>
        <dbReference type="EMBL" id="MBL3674851.1"/>
    </source>
</evidence>
<evidence type="ECO:0000256" key="4">
    <source>
        <dbReference type="ARBA" id="ARBA00023163"/>
    </source>
</evidence>
<comment type="caution">
    <text evidence="7">The sequence shown here is derived from an EMBL/GenBank/DDBJ whole genome shotgun (WGS) entry which is preliminary data.</text>
</comment>
<proteinExistence type="inferred from homology"/>
<dbReference type="PANTHER" id="PTHR34294">
    <property type="entry name" value="TRANSCRIPTIONAL REGULATOR-RELATED"/>
    <property type="match status" value="1"/>
</dbReference>
<dbReference type="PANTHER" id="PTHR34294:SF1">
    <property type="entry name" value="TRANSCRIPTIONAL REGULATOR LSRR"/>
    <property type="match status" value="1"/>
</dbReference>
<keyword evidence="8" id="KW-1185">Reference proteome</keyword>
<protein>
    <submittedName>
        <fullName evidence="7">Sugar-binding transcriptional regulator</fullName>
    </submittedName>
</protein>
<evidence type="ECO:0000256" key="3">
    <source>
        <dbReference type="ARBA" id="ARBA00023125"/>
    </source>
</evidence>
<dbReference type="EMBL" id="JAESHT010000014">
    <property type="protein sequence ID" value="MBL3674851.1"/>
    <property type="molecule type" value="Genomic_DNA"/>
</dbReference>
<sequence length="346" mass="36817">MSLLSMTMSTTSRRALSARPIPMPSTAQPQKSRAEVPAEFDDIVVWAAWLYYEDRLNQSEIAAMLGVSRASVVNYLQEARERGAVLITMDAGVVARSSLSRALATKFGLAEALVVPLPPNADATQHLTALGAAGARQLERLVNPGETLCVSWGKTVLAVADAITHRVDDVTVVQVTGAAMGKPEFSAELCSAIMARNLGAVSMNLHAPAVLSSAALCAALKREPALQHQFDLIRNAQTIVFGLGGLGPESTMRVANIASQAEIDAYVDDGAEAVLICRFLNAEGEQVRRDLDWQMMGIELDELRAIPRRLCVAGGPTKVAALRAALKGGYATHLVTDMDTATALLD</sequence>
<dbReference type="RefSeq" id="WP_229849403.1">
    <property type="nucleotide sequence ID" value="NZ_BNCL01000014.1"/>
</dbReference>
<evidence type="ECO:0000259" key="6">
    <source>
        <dbReference type="Pfam" id="PF04198"/>
    </source>
</evidence>
<dbReference type="InterPro" id="IPR007324">
    <property type="entry name" value="Sugar-bd_dom_put"/>
</dbReference>
<keyword evidence="4" id="KW-0804">Transcription</keyword>
<name>A0ABS1S7Z4_9RHOB</name>
<dbReference type="InterPro" id="IPR036388">
    <property type="entry name" value="WH-like_DNA-bd_sf"/>
</dbReference>
<dbReference type="Pfam" id="PF04198">
    <property type="entry name" value="Sugar-bind"/>
    <property type="match status" value="1"/>
</dbReference>
<dbReference type="Gene3D" id="3.40.50.1360">
    <property type="match status" value="1"/>
</dbReference>
<keyword evidence="3" id="KW-0238">DNA-binding</keyword>